<organism evidence="2 3">
    <name type="scientific">Mya arenaria</name>
    <name type="common">Soft-shell clam</name>
    <dbReference type="NCBI Taxonomy" id="6604"/>
    <lineage>
        <taxon>Eukaryota</taxon>
        <taxon>Metazoa</taxon>
        <taxon>Spiralia</taxon>
        <taxon>Lophotrochozoa</taxon>
        <taxon>Mollusca</taxon>
        <taxon>Bivalvia</taxon>
        <taxon>Autobranchia</taxon>
        <taxon>Heteroconchia</taxon>
        <taxon>Euheterodonta</taxon>
        <taxon>Imparidentia</taxon>
        <taxon>Neoheterodontei</taxon>
        <taxon>Myida</taxon>
        <taxon>Myoidea</taxon>
        <taxon>Myidae</taxon>
        <taxon>Mya</taxon>
    </lineage>
</organism>
<evidence type="ECO:0000313" key="2">
    <source>
        <dbReference type="EMBL" id="WAR24237.1"/>
    </source>
</evidence>
<gene>
    <name evidence="2" type="ORF">MAR_037906</name>
</gene>
<dbReference type="Pfam" id="PF09172">
    <property type="entry name" value="Vit_open_b-sht"/>
    <property type="match status" value="1"/>
</dbReference>
<dbReference type="InterPro" id="IPR015819">
    <property type="entry name" value="Lipid_transp_b-sht_shell"/>
</dbReference>
<sequence>MNTIHTHRNLRECSIPQVFKKQFTNPASLIRPLAGGYTEEPISEMIYPFVSEIGCDYRLDNDEQLNHVTCEQIQYFKPLAHTSQEGEINTAYVQVSQDLKLVSSVEESLPRPDESLNGRSIINIKFDFAGGDMQTFSESEVSAAFQNLLSDVTAAWTSVFQQNPVNFDIPDAYSPKTSKTIDLSGFLKHGLSEMFGGNLYVDIVYDPAFNILSMMRLSLNYHIRDHKYNIAEVTLDIKGFDLLMDVIMRKTDMTLSDLYALYKMAQGQGHAQGSSQGEEKVAKFQRNIIKAVNAIIDKELIAMVREAKNPQSGQPFSPEKFLHQLMAGMDVFKRFKNIEWISLQKILPTCAGLPMNMSVSVAGFNKIDIDLQSNLALFMGKVSPNVEATSSQSVIYATTMTGQLTIPIGGSTHSSGLQMRIGLNSERGARMRVKYGYDDLIVKTANPTKEKIEFYLQPILMSGDSKTSEQLLHADGRMFLLHHSGHEELSREAAFEKTYTRCLDSKKSLLLGRSFCVVAKYPDVKAVGWYELRFEYFVEQETGGALVDNLQFTHTGKGDMMSRLFNIHIKFNRQNRSLTVDSAFPEIEWNYQGDWTSYHSDTLYEYYYKDLISVKDHPYLGIILKKYIYLDGKDRQYIFNITHPSFGVDVRAEMHAENMEDKHTVNIESTTEYSPGNTQRHHVITYEADGVQKTMTVQGNILSSKDGATVTYNGVMDMTGEDFTIHEVAVRSQDGDQANPTEIEVEKTPDRPNLPKPPPVPVIPSIWDLPAWQTKLTINHVVKPIFHSEKALPGALEFVTDVTLKNPWNAGYRNFEAQLVFGYQIHTTFKNFHFWSHGDGNVTYTSLSGAPTPDTDGSPLLEHYCGNFNIHRVASKTFDFAWEHSDPSLEYEFVVGFDWDAYTHHKPLYFVRAHMENKLQFLNEENHKKHSLAFNHAIFNITMDTDYMIKPLQFTNNGSVSLQVFGKGGGFSFENKLQRIPGAPVQAPPMLVCEIRPNSQPVALVYSFMFTGPMTVQMKSSMIMPGAKFPVLLWTMEFKPVGSSIVFIKVSWEPSFDQKVLENTQQRPLLYSRLVSAVADHVRGEINKPIMEKNLPFTEMSLSTVAKTVLGPYVFKTVMEAHPAMKAFEMAHFLALKTFSKAYLVWVSNLVRGPKMKEVLDKRSYTVAFDMHVNLMKQGLKESTKQIWGTLSYNLAKVKPIFVERKQPPALPIAMVTRHHDGSGDWIVQTYKDRFLSIPAMKAKECTYLLLADASRRQYSLVLSPVGVTVVTPETSISIGWDKRVTVDNCKLERKDGKITSGGLTVVTNDDLITLTTNFGLKVFCDRLDVDSCHFYMTAKRNSTIGLFGINDGSKYTDMRLLNGQITSDTGSLLAAYAVAGPSSCYEQGTNQQPDCEAVCKATPCSDGDDKVCKVVANLVRKCKIQLQIAEEFMPQADVAKDSAPYKYLLGLLLTQTDGWEEFSDVRLGIVTFGGDAKEEDYGFENLANVWADGDKLSDGFEALRLAAQFPFRPTAHKIAVLIMTKEQSSGSSDDLNTLSSALTDQGIVLNVFSTYAKTSSRRIMGINWEENIITKQDGYQDIKDMPNNDYVILIKETKGALWDLNVVKNGRDKQLNRVVDEFVAQTRRDNAEYCPAA</sequence>
<dbReference type="Proteomes" id="UP001164746">
    <property type="component" value="Chromosome 13"/>
</dbReference>
<protein>
    <recommendedName>
        <fullName evidence="1">VWFD domain-containing protein</fullName>
    </recommendedName>
</protein>
<reference evidence="2" key="1">
    <citation type="submission" date="2022-11" db="EMBL/GenBank/DDBJ databases">
        <title>Centuries of genome instability and evolution in soft-shell clam transmissible cancer (bioRxiv).</title>
        <authorList>
            <person name="Hart S.F.M."/>
            <person name="Yonemitsu M.A."/>
            <person name="Giersch R.M."/>
            <person name="Beal B.F."/>
            <person name="Arriagada G."/>
            <person name="Davis B.W."/>
            <person name="Ostrander E.A."/>
            <person name="Goff S.P."/>
            <person name="Metzger M.J."/>
        </authorList>
    </citation>
    <scope>NUCLEOTIDE SEQUENCE</scope>
    <source>
        <strain evidence="2">MELC-2E11</strain>
        <tissue evidence="2">Siphon/mantle</tissue>
    </source>
</reference>
<accession>A0ABY7FT88</accession>
<evidence type="ECO:0000313" key="3">
    <source>
        <dbReference type="Proteomes" id="UP001164746"/>
    </source>
</evidence>
<dbReference type="EMBL" id="CP111024">
    <property type="protein sequence ID" value="WAR24237.1"/>
    <property type="molecule type" value="Genomic_DNA"/>
</dbReference>
<dbReference type="PROSITE" id="PS51233">
    <property type="entry name" value="VWFD"/>
    <property type="match status" value="1"/>
</dbReference>
<dbReference type="SUPFAM" id="SSF56968">
    <property type="entry name" value="Lipovitellin-phosvitin complex, beta-sheet shell regions"/>
    <property type="match status" value="1"/>
</dbReference>
<dbReference type="SMART" id="SM01169">
    <property type="entry name" value="DUF1943"/>
    <property type="match status" value="1"/>
</dbReference>
<proteinExistence type="predicted"/>
<name>A0ABY7FT88_MYAAR</name>
<evidence type="ECO:0000259" key="1">
    <source>
        <dbReference type="PROSITE" id="PS51233"/>
    </source>
</evidence>
<dbReference type="InterPro" id="IPR015255">
    <property type="entry name" value="Vitellinogen_open_b-sht"/>
</dbReference>
<dbReference type="InterPro" id="IPR001846">
    <property type="entry name" value="VWF_type-D"/>
</dbReference>
<dbReference type="SUPFAM" id="SSF53300">
    <property type="entry name" value="vWA-like"/>
    <property type="match status" value="1"/>
</dbReference>
<feature type="domain" description="VWFD" evidence="1">
    <location>
        <begin position="1216"/>
        <end position="1386"/>
    </location>
</feature>
<keyword evidence="3" id="KW-1185">Reference proteome</keyword>
<dbReference type="InterPro" id="IPR036465">
    <property type="entry name" value="vWFA_dom_sf"/>
</dbReference>